<gene>
    <name evidence="3" type="ORF">J3Q64DRAFT_1696013</name>
    <name evidence="2" type="ORF">J3Q64DRAFT_1831257</name>
</gene>
<evidence type="ECO:0000313" key="4">
    <source>
        <dbReference type="Proteomes" id="UP001448207"/>
    </source>
</evidence>
<dbReference type="Proteomes" id="UP001448207">
    <property type="component" value="Unassembled WGS sequence"/>
</dbReference>
<reference evidence="3 4" key="1">
    <citation type="submission" date="2024-04" db="EMBL/GenBank/DDBJ databases">
        <title>Symmetric and asymmetric DNA N6-adenine methylation regulates different biological responses in Mucorales.</title>
        <authorList>
            <consortium name="Lawrence Berkeley National Laboratory"/>
            <person name="Lax C."/>
            <person name="Mondo S.J."/>
            <person name="Osorio-Concepcion M."/>
            <person name="Muszewska A."/>
            <person name="Corrochano-Luque M."/>
            <person name="Gutierrez G."/>
            <person name="Riley R."/>
            <person name="Lipzen A."/>
            <person name="Guo J."/>
            <person name="Hundley H."/>
            <person name="Amirebrahimi M."/>
            <person name="Ng V."/>
            <person name="Lorenzo-Gutierrez D."/>
            <person name="Binder U."/>
            <person name="Yang J."/>
            <person name="Song Y."/>
            <person name="Canovas D."/>
            <person name="Navarro E."/>
            <person name="Freitag M."/>
            <person name="Gabaldon T."/>
            <person name="Grigoriev I.V."/>
            <person name="Corrochano L.M."/>
            <person name="Nicolas F.E."/>
            <person name="Garre V."/>
        </authorList>
    </citation>
    <scope>NUCLEOTIDE SEQUENCE [LARGE SCALE GENOMIC DNA]</scope>
    <source>
        <strain evidence="3 4">L51</strain>
    </source>
</reference>
<feature type="region of interest" description="Disordered" evidence="1">
    <location>
        <begin position="74"/>
        <end position="100"/>
    </location>
</feature>
<dbReference type="EMBL" id="JBCLYO010000003">
    <property type="protein sequence ID" value="KAL0091880.1"/>
    <property type="molecule type" value="Genomic_DNA"/>
</dbReference>
<evidence type="ECO:0000313" key="2">
    <source>
        <dbReference type="EMBL" id="KAL0091877.1"/>
    </source>
</evidence>
<evidence type="ECO:0000256" key="1">
    <source>
        <dbReference type="SAM" id="MobiDB-lite"/>
    </source>
</evidence>
<dbReference type="EMBL" id="JBCLYO010000003">
    <property type="protein sequence ID" value="KAL0091877.1"/>
    <property type="molecule type" value="Genomic_DNA"/>
</dbReference>
<accession>A0ABR3B7N3</accession>
<keyword evidence="4" id="KW-1185">Reference proteome</keyword>
<proteinExistence type="predicted"/>
<name>A0ABR3B7N3_PHYBL</name>
<evidence type="ECO:0000313" key="3">
    <source>
        <dbReference type="EMBL" id="KAL0091880.1"/>
    </source>
</evidence>
<protein>
    <submittedName>
        <fullName evidence="3">Uncharacterized protein</fullName>
    </submittedName>
</protein>
<comment type="caution">
    <text evidence="3">The sequence shown here is derived from an EMBL/GenBank/DDBJ whole genome shotgun (WGS) entry which is preliminary data.</text>
</comment>
<organism evidence="3 4">
    <name type="scientific">Phycomyces blakesleeanus</name>
    <dbReference type="NCBI Taxonomy" id="4837"/>
    <lineage>
        <taxon>Eukaryota</taxon>
        <taxon>Fungi</taxon>
        <taxon>Fungi incertae sedis</taxon>
        <taxon>Mucoromycota</taxon>
        <taxon>Mucoromycotina</taxon>
        <taxon>Mucoromycetes</taxon>
        <taxon>Mucorales</taxon>
        <taxon>Phycomycetaceae</taxon>
        <taxon>Phycomyces</taxon>
    </lineage>
</organism>
<feature type="compositionally biased region" description="Low complexity" evidence="1">
    <location>
        <begin position="91"/>
        <end position="100"/>
    </location>
</feature>
<sequence length="100" mass="10462">MSTQSILISEFSSASTWYCEMIDSLEIGSATVKEPVASSQQPRARSVRFSNIVSINNSANTTVLNGSGIGQAQSTYQQNIRASSPPPSSPSPSSSSTSTS</sequence>